<comment type="caution">
    <text evidence="1">The sequence shown here is derived from an EMBL/GenBank/DDBJ whole genome shotgun (WGS) entry which is preliminary data.</text>
</comment>
<dbReference type="Proteomes" id="UP000480350">
    <property type="component" value="Unassembled WGS sequence"/>
</dbReference>
<dbReference type="RefSeq" id="WP_160763732.1">
    <property type="nucleotide sequence ID" value="NZ_WUPT01000001.1"/>
</dbReference>
<evidence type="ECO:0000313" key="1">
    <source>
        <dbReference type="EMBL" id="MXQ07884.1"/>
    </source>
</evidence>
<accession>A0A7C9IFX2</accession>
<keyword evidence="2" id="KW-1185">Reference proteome</keyword>
<organism evidence="1 2">
    <name type="scientific">Kangsaoukella pontilimi</name>
    <dbReference type="NCBI Taxonomy" id="2691042"/>
    <lineage>
        <taxon>Bacteria</taxon>
        <taxon>Pseudomonadati</taxon>
        <taxon>Pseudomonadota</taxon>
        <taxon>Alphaproteobacteria</taxon>
        <taxon>Rhodobacterales</taxon>
        <taxon>Paracoccaceae</taxon>
        <taxon>Kangsaoukella</taxon>
    </lineage>
</organism>
<proteinExistence type="predicted"/>
<name>A0A7C9IFX2_9RHOB</name>
<sequence length="75" mass="8567">MPYDNMLAHTPRGAIGHFAEQLILAGFNNSDVLTIVRKRFPTARTSDASIRWYRCKVRNKNAFVPASREVQKADF</sequence>
<dbReference type="EMBL" id="WUPT01000001">
    <property type="protein sequence ID" value="MXQ07884.1"/>
    <property type="molecule type" value="Genomic_DNA"/>
</dbReference>
<gene>
    <name evidence="1" type="ORF">GQ651_08500</name>
</gene>
<evidence type="ECO:0000313" key="2">
    <source>
        <dbReference type="Proteomes" id="UP000480350"/>
    </source>
</evidence>
<reference evidence="1 2" key="2">
    <citation type="submission" date="2020-03" db="EMBL/GenBank/DDBJ databases">
        <title>Kangsaoukella pontilimi gen. nov., sp. nov., a new member of the family Rhodobacteraceae isolated from a tidal mudflat.</title>
        <authorList>
            <person name="Kim I.S."/>
        </authorList>
    </citation>
    <scope>NUCLEOTIDE SEQUENCE [LARGE SCALE GENOMIC DNA]</scope>
    <source>
        <strain evidence="1 2">GH1-50</strain>
    </source>
</reference>
<reference evidence="1 2" key="1">
    <citation type="submission" date="2019-12" db="EMBL/GenBank/DDBJ databases">
        <authorList>
            <person name="Lee S.D."/>
        </authorList>
    </citation>
    <scope>NUCLEOTIDE SEQUENCE [LARGE SCALE GENOMIC DNA]</scope>
    <source>
        <strain evidence="1 2">GH1-50</strain>
    </source>
</reference>
<protein>
    <submittedName>
        <fullName evidence="1">Uncharacterized protein</fullName>
    </submittedName>
</protein>
<dbReference type="AlphaFoldDB" id="A0A7C9IFX2"/>